<dbReference type="Proteomes" id="UP000184420">
    <property type="component" value="Unassembled WGS sequence"/>
</dbReference>
<dbReference type="STRING" id="1419482.SAMN05444266_103117"/>
<keyword evidence="4" id="KW-1185">Reference proteome</keyword>
<feature type="transmembrane region" description="Helical" evidence="1">
    <location>
        <begin position="16"/>
        <end position="36"/>
    </location>
</feature>
<dbReference type="Pfam" id="PF12508">
    <property type="entry name" value="Transposon_TraM"/>
    <property type="match status" value="1"/>
</dbReference>
<gene>
    <name evidence="3" type="ORF">SAMN05444266_103117</name>
</gene>
<accession>A0A1M7A4H1</accession>
<organism evidence="3 4">
    <name type="scientific">Chitinophaga jiangningensis</name>
    <dbReference type="NCBI Taxonomy" id="1419482"/>
    <lineage>
        <taxon>Bacteria</taxon>
        <taxon>Pseudomonadati</taxon>
        <taxon>Bacteroidota</taxon>
        <taxon>Chitinophagia</taxon>
        <taxon>Chitinophagales</taxon>
        <taxon>Chitinophagaceae</taxon>
        <taxon>Chitinophaga</taxon>
    </lineage>
</organism>
<evidence type="ECO:0000256" key="1">
    <source>
        <dbReference type="SAM" id="Phobius"/>
    </source>
</evidence>
<dbReference type="RefSeq" id="WP_073079788.1">
    <property type="nucleotide sequence ID" value="NZ_FRBL01000003.1"/>
</dbReference>
<dbReference type="InterPro" id="IPR055407">
    <property type="entry name" value="TraM_C"/>
</dbReference>
<evidence type="ECO:0000259" key="2">
    <source>
        <dbReference type="Pfam" id="PF12508"/>
    </source>
</evidence>
<name>A0A1M7A4H1_9BACT</name>
<feature type="domain" description="Conjugative transposon TraM C-terminal" evidence="2">
    <location>
        <begin position="230"/>
        <end position="373"/>
    </location>
</feature>
<sequence length="378" mass="41964">MNFRFFHHMDFKKFKSILIIGVFLLTVILYYLFTYFNETCLPAKQDLAALNSTLPNPALEVKERTKLELYIQAMQDSLRKRNSSSLQIERSIATQSTIDTQSNIPNNDPAERAEALLNSLSHTVAIAEAGHEREIKINAIKQEDENSLQSLQHLLDNQKTPQSEDPELRRLDGMLDKIIEIQNPGRDKDNITAPDSLSHELMTLPTALTASDGFLGVSSFNFEDHEIGSIAAEVQGDQVIKQNGVVRFRLLQDVRVKNHHIPENTFIYGVAMVSNERLSIQIKRILLNNTIIPVSLTVYDADAIPGINIPGAIARDVSKENLAQAISGLDIGSSTPEIGPQAASIGISAAKSFIGKKTKSISVRIKSGYKVFLENNQM</sequence>
<dbReference type="EMBL" id="FRBL01000003">
    <property type="protein sequence ID" value="SHL37463.1"/>
    <property type="molecule type" value="Genomic_DNA"/>
</dbReference>
<proteinExistence type="predicted"/>
<dbReference type="AlphaFoldDB" id="A0A1M7A4H1"/>
<keyword evidence="1" id="KW-1133">Transmembrane helix</keyword>
<keyword evidence="1" id="KW-0812">Transmembrane</keyword>
<evidence type="ECO:0000313" key="3">
    <source>
        <dbReference type="EMBL" id="SHL37463.1"/>
    </source>
</evidence>
<protein>
    <submittedName>
        <fullName evidence="3">Bacteroides conjugative transposon TraM protein</fullName>
    </submittedName>
</protein>
<keyword evidence="1" id="KW-0472">Membrane</keyword>
<reference evidence="3 4" key="1">
    <citation type="submission" date="2016-11" db="EMBL/GenBank/DDBJ databases">
        <authorList>
            <person name="Jaros S."/>
            <person name="Januszkiewicz K."/>
            <person name="Wedrychowicz H."/>
        </authorList>
    </citation>
    <scope>NUCLEOTIDE SEQUENCE [LARGE SCALE GENOMIC DNA]</scope>
    <source>
        <strain evidence="3 4">DSM 27406</strain>
    </source>
</reference>
<evidence type="ECO:0000313" key="4">
    <source>
        <dbReference type="Proteomes" id="UP000184420"/>
    </source>
</evidence>